<dbReference type="EMBL" id="CP042469">
    <property type="protein sequence ID" value="QOX63385.1"/>
    <property type="molecule type" value="Genomic_DNA"/>
</dbReference>
<sequence>MQFSYRDLAIFCEQISMMIQSGIMLHSGMQMIADDTSNTRKRTIYQHVSDHLAEGEMLHNALKSTDAFPDYMISMTEIGARSGKLESVMNALAAYYDRQHAMRENIKSAVFYPLILITMMLMVLIFLSAKVLPVFEQVFKSLGTQLSPGAAYIMKAGAMFNNYSVLLAMILITLAFAGFFFSRTESGKALLPILLMGKKISEKFSLAAFTSSMALMLSSGLDLDLSIQLSEKAVSNKAIEEKIRKARTIMETQPVSIVDAMQHADLFSSTMTGLLSTGYQSGALDTAMEYIAGLYEEEYESALMRKVSLIEPVSIFVLSVLIGSILVSVMFPLLGVLSTIG</sequence>
<evidence type="ECO:0000313" key="2">
    <source>
        <dbReference type="Proteomes" id="UP000594014"/>
    </source>
</evidence>
<name>A0ACD1AAE7_9FIRM</name>
<protein>
    <submittedName>
        <fullName evidence="1">Type II secretion system F family protein</fullName>
    </submittedName>
</protein>
<organism evidence="1 2">
    <name type="scientific">Anoxybacterium hadale</name>
    <dbReference type="NCBI Taxonomy" id="3408580"/>
    <lineage>
        <taxon>Bacteria</taxon>
        <taxon>Bacillati</taxon>
        <taxon>Bacillota</taxon>
        <taxon>Clostridia</taxon>
        <taxon>Peptostreptococcales</taxon>
        <taxon>Anaerovoracaceae</taxon>
        <taxon>Anoxybacterium</taxon>
    </lineage>
</organism>
<accession>A0ACD1AAE7</accession>
<evidence type="ECO:0000313" key="1">
    <source>
        <dbReference type="EMBL" id="QOX63385.1"/>
    </source>
</evidence>
<dbReference type="Proteomes" id="UP000594014">
    <property type="component" value="Chromosome"/>
</dbReference>
<proteinExistence type="predicted"/>
<gene>
    <name evidence="1" type="ORF">FRZ06_08475</name>
</gene>
<reference evidence="1" key="1">
    <citation type="submission" date="2019-08" db="EMBL/GenBank/DDBJ databases">
        <title>Genome sequence of Clostridiales bacterium MT110.</title>
        <authorList>
            <person name="Cao J."/>
        </authorList>
    </citation>
    <scope>NUCLEOTIDE SEQUENCE</scope>
    <source>
        <strain evidence="1">MT110</strain>
    </source>
</reference>
<keyword evidence="2" id="KW-1185">Reference proteome</keyword>